<dbReference type="Proteomes" id="UP000606600">
    <property type="component" value="Unassembled WGS sequence"/>
</dbReference>
<feature type="signal peptide" evidence="1">
    <location>
        <begin position="1"/>
        <end position="19"/>
    </location>
</feature>
<evidence type="ECO:0000313" key="3">
    <source>
        <dbReference type="Proteomes" id="UP000606600"/>
    </source>
</evidence>
<reference evidence="2 3" key="1">
    <citation type="submission" date="2020-09" db="EMBL/GenBank/DDBJ databases">
        <title>Novel species of Mucilaginibacter isolated from a glacier on the Tibetan Plateau.</title>
        <authorList>
            <person name="Liu Q."/>
            <person name="Xin Y.-H."/>
        </authorList>
    </citation>
    <scope>NUCLEOTIDE SEQUENCE [LARGE SCALE GENOMIC DNA]</scope>
    <source>
        <strain evidence="2 3">ZT4R22</strain>
    </source>
</reference>
<keyword evidence="1" id="KW-0732">Signal</keyword>
<accession>A0ABR7WY88</accession>
<evidence type="ECO:0000313" key="2">
    <source>
        <dbReference type="EMBL" id="MBD1367257.1"/>
    </source>
</evidence>
<name>A0ABR7WY88_9SPHI</name>
<sequence>MKKAIFSLIITLAAITAHAQTRVVVRHPHRRVIAVVRPAVLRPVVVAQPVIVARPVVRQAVVVRPARRRIVIVH</sequence>
<dbReference type="EMBL" id="JACWMY010000018">
    <property type="protein sequence ID" value="MBD1367257.1"/>
    <property type="molecule type" value="Genomic_DNA"/>
</dbReference>
<feature type="chain" id="PRO_5045440692" evidence="1">
    <location>
        <begin position="20"/>
        <end position="74"/>
    </location>
</feature>
<organism evidence="2 3">
    <name type="scientific">Mucilaginibacter pankratovii</name>
    <dbReference type="NCBI Taxonomy" id="2772110"/>
    <lineage>
        <taxon>Bacteria</taxon>
        <taxon>Pseudomonadati</taxon>
        <taxon>Bacteroidota</taxon>
        <taxon>Sphingobacteriia</taxon>
        <taxon>Sphingobacteriales</taxon>
        <taxon>Sphingobacteriaceae</taxon>
        <taxon>Mucilaginibacter</taxon>
    </lineage>
</organism>
<proteinExistence type="predicted"/>
<keyword evidence="3" id="KW-1185">Reference proteome</keyword>
<dbReference type="RefSeq" id="WP_191191892.1">
    <property type="nucleotide sequence ID" value="NZ_JACWMY010000018.1"/>
</dbReference>
<comment type="caution">
    <text evidence="2">The sequence shown here is derived from an EMBL/GenBank/DDBJ whole genome shotgun (WGS) entry which is preliminary data.</text>
</comment>
<protein>
    <submittedName>
        <fullName evidence="2">Uncharacterized protein</fullName>
    </submittedName>
</protein>
<evidence type="ECO:0000256" key="1">
    <source>
        <dbReference type="SAM" id="SignalP"/>
    </source>
</evidence>
<gene>
    <name evidence="2" type="ORF">IDJ77_25825</name>
</gene>